<keyword evidence="2 4" id="KW-0238">DNA-binding</keyword>
<keyword evidence="1" id="KW-0805">Transcription regulation</keyword>
<reference evidence="6 7" key="1">
    <citation type="submission" date="2020-01" db="EMBL/GenBank/DDBJ databases">
        <authorList>
            <person name="Gulvik C.A."/>
            <person name="Batra D.G."/>
        </authorList>
    </citation>
    <scope>NUCLEOTIDE SEQUENCE [LARGE SCALE GENOMIC DNA]</scope>
    <source>
        <strain evidence="6 7">W9323</strain>
    </source>
</reference>
<evidence type="ECO:0000259" key="5">
    <source>
        <dbReference type="PROSITE" id="PS51755"/>
    </source>
</evidence>
<dbReference type="Gene3D" id="1.10.10.10">
    <property type="entry name" value="Winged helix-like DNA-binding domain superfamily/Winged helix DNA-binding domain"/>
    <property type="match status" value="1"/>
</dbReference>
<feature type="DNA-binding region" description="OmpR/PhoB-type" evidence="4">
    <location>
        <begin position="1"/>
        <end position="76"/>
    </location>
</feature>
<dbReference type="InterPro" id="IPR016032">
    <property type="entry name" value="Sig_transdc_resp-reg_C-effctor"/>
</dbReference>
<organism evidence="6 7">
    <name type="scientific">Kroppenstedtia pulmonis</name>
    <dbReference type="NCBI Taxonomy" id="1380685"/>
    <lineage>
        <taxon>Bacteria</taxon>
        <taxon>Bacillati</taxon>
        <taxon>Bacillota</taxon>
        <taxon>Bacilli</taxon>
        <taxon>Bacillales</taxon>
        <taxon>Thermoactinomycetaceae</taxon>
        <taxon>Kroppenstedtia</taxon>
    </lineage>
</organism>
<evidence type="ECO:0000256" key="1">
    <source>
        <dbReference type="ARBA" id="ARBA00023015"/>
    </source>
</evidence>
<dbReference type="AlphaFoldDB" id="A0A7D3XJF4"/>
<keyword evidence="3" id="KW-0804">Transcription</keyword>
<protein>
    <submittedName>
        <fullName evidence="6">Winged helix-turn-helix transcriptional regulator</fullName>
    </submittedName>
</protein>
<dbReference type="SUPFAM" id="SSF46894">
    <property type="entry name" value="C-terminal effector domain of the bipartite response regulators"/>
    <property type="match status" value="1"/>
</dbReference>
<dbReference type="SMART" id="SM00862">
    <property type="entry name" value="Trans_reg_C"/>
    <property type="match status" value="1"/>
</dbReference>
<name>A0A7D3XJF4_9BACL</name>
<proteinExistence type="predicted"/>
<evidence type="ECO:0000313" key="7">
    <source>
        <dbReference type="Proteomes" id="UP000503088"/>
    </source>
</evidence>
<sequence>MAVPRTEFDLLATLSGQPGRAFSREELLGKTRGFRCEGEDRMIDTHIKNLREKRRQAGLDNDPIQTVWGYGYKWREG</sequence>
<gene>
    <name evidence="6" type="ORF">GXN76_10140</name>
</gene>
<dbReference type="GO" id="GO:0003677">
    <property type="term" value="F:DNA binding"/>
    <property type="evidence" value="ECO:0007669"/>
    <property type="project" value="UniProtKB-UniRule"/>
</dbReference>
<evidence type="ECO:0000256" key="3">
    <source>
        <dbReference type="ARBA" id="ARBA00023163"/>
    </source>
</evidence>
<dbReference type="InterPro" id="IPR036388">
    <property type="entry name" value="WH-like_DNA-bd_sf"/>
</dbReference>
<dbReference type="GO" id="GO:0000160">
    <property type="term" value="P:phosphorelay signal transduction system"/>
    <property type="evidence" value="ECO:0007669"/>
    <property type="project" value="InterPro"/>
</dbReference>
<dbReference type="GO" id="GO:0006355">
    <property type="term" value="P:regulation of DNA-templated transcription"/>
    <property type="evidence" value="ECO:0007669"/>
    <property type="project" value="InterPro"/>
</dbReference>
<dbReference type="Pfam" id="PF00486">
    <property type="entry name" value="Trans_reg_C"/>
    <property type="match status" value="1"/>
</dbReference>
<evidence type="ECO:0000313" key="6">
    <source>
        <dbReference type="EMBL" id="QKG84799.1"/>
    </source>
</evidence>
<dbReference type="Proteomes" id="UP000503088">
    <property type="component" value="Chromosome"/>
</dbReference>
<feature type="domain" description="OmpR/PhoB-type" evidence="5">
    <location>
        <begin position="1"/>
        <end position="76"/>
    </location>
</feature>
<dbReference type="EMBL" id="CP048104">
    <property type="protein sequence ID" value="QKG84799.1"/>
    <property type="molecule type" value="Genomic_DNA"/>
</dbReference>
<dbReference type="PROSITE" id="PS51755">
    <property type="entry name" value="OMPR_PHOB"/>
    <property type="match status" value="1"/>
</dbReference>
<accession>A0A7D3XJF4</accession>
<dbReference type="InterPro" id="IPR001867">
    <property type="entry name" value="OmpR/PhoB-type_DNA-bd"/>
</dbReference>
<keyword evidence="7" id="KW-1185">Reference proteome</keyword>
<dbReference type="CDD" id="cd00383">
    <property type="entry name" value="trans_reg_C"/>
    <property type="match status" value="1"/>
</dbReference>
<evidence type="ECO:0000256" key="4">
    <source>
        <dbReference type="PROSITE-ProRule" id="PRU01091"/>
    </source>
</evidence>
<dbReference type="RefSeq" id="WP_173222841.1">
    <property type="nucleotide sequence ID" value="NZ_CP048104.1"/>
</dbReference>
<dbReference type="KEGG" id="kpul:GXN76_10140"/>
<evidence type="ECO:0000256" key="2">
    <source>
        <dbReference type="ARBA" id="ARBA00023125"/>
    </source>
</evidence>